<dbReference type="AlphaFoldDB" id="A0A0F9FD71"/>
<feature type="transmembrane region" description="Helical" evidence="4">
    <location>
        <begin position="300"/>
        <end position="318"/>
    </location>
</feature>
<proteinExistence type="predicted"/>
<dbReference type="SUPFAM" id="SSF51126">
    <property type="entry name" value="Pectin lyase-like"/>
    <property type="match status" value="1"/>
</dbReference>
<evidence type="ECO:0000256" key="2">
    <source>
        <dbReference type="ARBA" id="ARBA00022737"/>
    </source>
</evidence>
<accession>A0A0F9FD71</accession>
<dbReference type="InterPro" id="IPR022441">
    <property type="entry name" value="Para_beta_helix_rpt-2"/>
</dbReference>
<feature type="domain" description="Periplasmic copper-binding protein NosD beta helix" evidence="5">
    <location>
        <begin position="120"/>
        <end position="284"/>
    </location>
</feature>
<keyword evidence="2" id="KW-0677">Repeat</keyword>
<dbReference type="InterPro" id="IPR007742">
    <property type="entry name" value="NosD_dom"/>
</dbReference>
<dbReference type="InterPro" id="IPR012334">
    <property type="entry name" value="Pectin_lyas_fold"/>
</dbReference>
<evidence type="ECO:0000313" key="6">
    <source>
        <dbReference type="EMBL" id="KKL76376.1"/>
    </source>
</evidence>
<reference evidence="6" key="1">
    <citation type="journal article" date="2015" name="Nature">
        <title>Complex archaea that bridge the gap between prokaryotes and eukaryotes.</title>
        <authorList>
            <person name="Spang A."/>
            <person name="Saw J.H."/>
            <person name="Jorgensen S.L."/>
            <person name="Zaremba-Niedzwiedzka K."/>
            <person name="Martijn J."/>
            <person name="Lind A.E."/>
            <person name="van Eijk R."/>
            <person name="Schleper C."/>
            <person name="Guy L."/>
            <person name="Ettema T.J."/>
        </authorList>
    </citation>
    <scope>NUCLEOTIDE SEQUENCE</scope>
</reference>
<dbReference type="PANTHER" id="PTHR22990:SF15">
    <property type="entry name" value="F-BOX ONLY PROTEIN 10"/>
    <property type="match status" value="1"/>
</dbReference>
<comment type="pathway">
    <text evidence="1">Protein modification; protein ubiquitination.</text>
</comment>
<comment type="caution">
    <text evidence="6">The sequence shown here is derived from an EMBL/GenBank/DDBJ whole genome shotgun (WGS) entry which is preliminary data.</text>
</comment>
<keyword evidence="3" id="KW-0833">Ubl conjugation pathway</keyword>
<dbReference type="Gene3D" id="2.160.20.10">
    <property type="entry name" value="Single-stranded right-handed beta-helix, Pectin lyase-like"/>
    <property type="match status" value="1"/>
</dbReference>
<dbReference type="Pfam" id="PF05048">
    <property type="entry name" value="NosD"/>
    <property type="match status" value="1"/>
</dbReference>
<organism evidence="6">
    <name type="scientific">marine sediment metagenome</name>
    <dbReference type="NCBI Taxonomy" id="412755"/>
    <lineage>
        <taxon>unclassified sequences</taxon>
        <taxon>metagenomes</taxon>
        <taxon>ecological metagenomes</taxon>
    </lineage>
</organism>
<name>A0A0F9FD71_9ZZZZ</name>
<sequence length="328" mass="35412">MKKKSLLILIVPIALGIFFSVSVLYYSTLDFNIGIGDKSSEYHDSINSRSENLKLSAVDSKIYISGNSGWVAFKNAGNCTGSGTDSDPYVIKDLVLDSGGQGDGIKIEDSDVYFKIENSTIYNSGTILFDAGGIRLVNVTNGIVTNNTITSIYKGIYIEQSDNIIISGNRANNNSYNGIYLWYSMNIIVSGNIVNNNGNDGIQIHDNSNNINVSGNIVNNNYDDGIYLIYSIDNIITGNTINNNGDDGIFLLGSNINIVSGNTLIGNQDCITEQDSQGNVFSDNGSCSYGEEGTTPAIPGYNLLFLIGTLSALSFIILKKIKRTSKIK</sequence>
<dbReference type="InterPro" id="IPR011050">
    <property type="entry name" value="Pectin_lyase_fold/virulence"/>
</dbReference>
<dbReference type="NCBIfam" id="TIGR03804">
    <property type="entry name" value="para_beta_helix"/>
    <property type="match status" value="3"/>
</dbReference>
<keyword evidence="4" id="KW-0812">Transmembrane</keyword>
<dbReference type="EMBL" id="LAZR01024068">
    <property type="protein sequence ID" value="KKL76376.1"/>
    <property type="molecule type" value="Genomic_DNA"/>
</dbReference>
<dbReference type="InterPro" id="IPR006626">
    <property type="entry name" value="PbH1"/>
</dbReference>
<evidence type="ECO:0000256" key="3">
    <source>
        <dbReference type="ARBA" id="ARBA00022786"/>
    </source>
</evidence>
<keyword evidence="4" id="KW-0472">Membrane</keyword>
<dbReference type="InterPro" id="IPR051550">
    <property type="entry name" value="SCF-Subunits/Alg-Epimerases"/>
</dbReference>
<keyword evidence="4" id="KW-1133">Transmembrane helix</keyword>
<feature type="transmembrane region" description="Helical" evidence="4">
    <location>
        <begin position="7"/>
        <end position="26"/>
    </location>
</feature>
<dbReference type="SMART" id="SM00710">
    <property type="entry name" value="PbH1"/>
    <property type="match status" value="8"/>
</dbReference>
<gene>
    <name evidence="6" type="ORF">LCGC14_2045520</name>
</gene>
<evidence type="ECO:0000256" key="1">
    <source>
        <dbReference type="ARBA" id="ARBA00004906"/>
    </source>
</evidence>
<evidence type="ECO:0000256" key="4">
    <source>
        <dbReference type="SAM" id="Phobius"/>
    </source>
</evidence>
<evidence type="ECO:0000259" key="5">
    <source>
        <dbReference type="Pfam" id="PF05048"/>
    </source>
</evidence>
<protein>
    <recommendedName>
        <fullName evidence="5">Periplasmic copper-binding protein NosD beta helix domain-containing protein</fullName>
    </recommendedName>
</protein>
<dbReference type="PANTHER" id="PTHR22990">
    <property type="entry name" value="F-BOX ONLY PROTEIN"/>
    <property type="match status" value="1"/>
</dbReference>